<gene>
    <name evidence="2" type="ORF">BTMF_LOCUS1239</name>
</gene>
<dbReference type="Pfam" id="PF25293">
    <property type="entry name" value="Beta-prop_EMC1_N"/>
    <property type="match status" value="1"/>
</dbReference>
<dbReference type="EMBL" id="UZAG01000863">
    <property type="protein sequence ID" value="VDO09758.1"/>
    <property type="molecule type" value="Genomic_DNA"/>
</dbReference>
<sequence>MGYSRSYIGSILEPQSQTLTVVGGVDGAELAVIQIDVRNGAIVKVRNLSAIFRCVLSNMLLQCFDNKGFYVTDLSLDPLSVHHTSLQSVVQIPNLNIGGVMIVYTLTNTYVYHINLPEPPVLLLKLEKVNIPNLF</sequence>
<name>A0A0R3Q6F7_9BILA</name>
<feature type="domain" description="EMC1 first beta-propeller" evidence="1">
    <location>
        <begin position="6"/>
        <end position="129"/>
    </location>
</feature>
<organism evidence="4">
    <name type="scientific">Brugia timori</name>
    <dbReference type="NCBI Taxonomy" id="42155"/>
    <lineage>
        <taxon>Eukaryota</taxon>
        <taxon>Metazoa</taxon>
        <taxon>Ecdysozoa</taxon>
        <taxon>Nematoda</taxon>
        <taxon>Chromadorea</taxon>
        <taxon>Rhabditida</taxon>
        <taxon>Spirurina</taxon>
        <taxon>Spiruromorpha</taxon>
        <taxon>Filarioidea</taxon>
        <taxon>Onchocercidae</taxon>
        <taxon>Brugia</taxon>
    </lineage>
</organism>
<evidence type="ECO:0000259" key="1">
    <source>
        <dbReference type="Pfam" id="PF25293"/>
    </source>
</evidence>
<reference evidence="4" key="1">
    <citation type="submission" date="2017-02" db="UniProtKB">
        <authorList>
            <consortium name="WormBaseParasite"/>
        </authorList>
    </citation>
    <scope>IDENTIFICATION</scope>
</reference>
<dbReference type="WBParaSite" id="BTMF_0000190801-mRNA-1">
    <property type="protein sequence ID" value="BTMF_0000190801-mRNA-1"/>
    <property type="gene ID" value="BTMF_0000190801"/>
</dbReference>
<accession>A0A0R3Q6F7</accession>
<dbReference type="STRING" id="42155.A0A0R3Q6F7"/>
<dbReference type="Proteomes" id="UP000280834">
    <property type="component" value="Unassembled WGS sequence"/>
</dbReference>
<dbReference type="InterPro" id="IPR058545">
    <property type="entry name" value="Beta-prop_EMC1_1st"/>
</dbReference>
<keyword evidence="3" id="KW-1185">Reference proteome</keyword>
<proteinExistence type="predicted"/>
<protein>
    <submittedName>
        <fullName evidence="4">MMS1_N domain-containing protein</fullName>
    </submittedName>
</protein>
<evidence type="ECO:0000313" key="2">
    <source>
        <dbReference type="EMBL" id="VDO09758.1"/>
    </source>
</evidence>
<reference evidence="2 3" key="2">
    <citation type="submission" date="2018-11" db="EMBL/GenBank/DDBJ databases">
        <authorList>
            <consortium name="Pathogen Informatics"/>
        </authorList>
    </citation>
    <scope>NUCLEOTIDE SEQUENCE [LARGE SCALE GENOMIC DNA]</scope>
</reference>
<dbReference type="AlphaFoldDB" id="A0A0R3Q6F7"/>
<evidence type="ECO:0000313" key="3">
    <source>
        <dbReference type="Proteomes" id="UP000280834"/>
    </source>
</evidence>
<evidence type="ECO:0000313" key="4">
    <source>
        <dbReference type="WBParaSite" id="BTMF_0000190801-mRNA-1"/>
    </source>
</evidence>